<dbReference type="GO" id="GO:0000049">
    <property type="term" value="F:tRNA binding"/>
    <property type="evidence" value="ECO:0007669"/>
    <property type="project" value="UniProtKB-KW"/>
</dbReference>
<dbReference type="NCBIfam" id="TIGR01169">
    <property type="entry name" value="rplA_bact"/>
    <property type="match status" value="1"/>
</dbReference>
<dbReference type="EMBL" id="FUWV01000021">
    <property type="protein sequence ID" value="SJZ95019.1"/>
    <property type="molecule type" value="Genomic_DNA"/>
</dbReference>
<dbReference type="PIRSF" id="PIRSF002155">
    <property type="entry name" value="Ribosomal_L1"/>
    <property type="match status" value="1"/>
</dbReference>
<dbReference type="PROSITE" id="PS01199">
    <property type="entry name" value="RIBOSOMAL_L1"/>
    <property type="match status" value="1"/>
</dbReference>
<evidence type="ECO:0000256" key="2">
    <source>
        <dbReference type="ARBA" id="ARBA00022491"/>
    </source>
</evidence>
<dbReference type="GO" id="GO:0019843">
    <property type="term" value="F:rRNA binding"/>
    <property type="evidence" value="ECO:0007669"/>
    <property type="project" value="UniProtKB-UniRule"/>
</dbReference>
<dbReference type="FunFam" id="3.40.50.790:FF:000001">
    <property type="entry name" value="50S ribosomal protein L1"/>
    <property type="match status" value="1"/>
</dbReference>
<evidence type="ECO:0000256" key="6">
    <source>
        <dbReference type="ARBA" id="ARBA00022980"/>
    </source>
</evidence>
<evidence type="ECO:0000256" key="9">
    <source>
        <dbReference type="HAMAP-Rule" id="MF_01318"/>
    </source>
</evidence>
<keyword evidence="12" id="KW-1185">Reference proteome</keyword>
<evidence type="ECO:0000256" key="10">
    <source>
        <dbReference type="RuleBase" id="RU000659"/>
    </source>
</evidence>
<dbReference type="GO" id="GO:0006412">
    <property type="term" value="P:translation"/>
    <property type="evidence" value="ECO:0007669"/>
    <property type="project" value="UniProtKB-UniRule"/>
</dbReference>
<dbReference type="SUPFAM" id="SSF56808">
    <property type="entry name" value="Ribosomal protein L1"/>
    <property type="match status" value="1"/>
</dbReference>
<dbReference type="GO" id="GO:0006417">
    <property type="term" value="P:regulation of translation"/>
    <property type="evidence" value="ECO:0007669"/>
    <property type="project" value="UniProtKB-KW"/>
</dbReference>
<accession>A0A1T4PU97</accession>
<keyword evidence="5 9" id="KW-0694">RNA-binding</keyword>
<sequence length="233" mass="25487">MKRGKKYLESIKKINREKLYDLSEAVELVQKTATANFDETVEAHIRLGVDSRHADQQVRGAIVLPHGTGKKVKVLVFAKGDKIAEAQDAGADYVGGEEYIEKIQKENWFDFDVVVATPDMMGLVGRLGRILGPKGLMPNPKSGTVTFDVGKAIKDIKAGKVEYRLDKTNIIHVPIGKVSFGTQKLQENLSTLLEAIIKAKPSASKGQYLKSIVISSTMGPGIKINPAKLMITK</sequence>
<reference evidence="11 12" key="1">
    <citation type="submission" date="2017-02" db="EMBL/GenBank/DDBJ databases">
        <authorList>
            <person name="Peterson S.W."/>
        </authorList>
    </citation>
    <scope>NUCLEOTIDE SEQUENCE [LARGE SCALE GENOMIC DNA]</scope>
    <source>
        <strain evidence="11 12">DSM 15102</strain>
    </source>
</reference>
<dbReference type="HAMAP" id="MF_01318_B">
    <property type="entry name" value="Ribosomal_uL1_B"/>
    <property type="match status" value="1"/>
</dbReference>
<proteinExistence type="inferred from homology"/>
<keyword evidence="9" id="KW-0820">tRNA-binding</keyword>
<dbReference type="PANTHER" id="PTHR36427">
    <property type="entry name" value="54S RIBOSOMAL PROTEIN L1, MITOCHONDRIAL"/>
    <property type="match status" value="1"/>
</dbReference>
<evidence type="ECO:0000256" key="8">
    <source>
        <dbReference type="ARBA" id="ARBA00035241"/>
    </source>
</evidence>
<evidence type="ECO:0000313" key="11">
    <source>
        <dbReference type="EMBL" id="SJZ95019.1"/>
    </source>
</evidence>
<dbReference type="InterPro" id="IPR005878">
    <property type="entry name" value="Ribosom_uL1_bac-type"/>
</dbReference>
<comment type="function">
    <text evidence="9">Binds directly to 23S rRNA. The L1 stalk is quite mobile in the ribosome, and is involved in E site tRNA release.</text>
</comment>
<dbReference type="InterPro" id="IPR023673">
    <property type="entry name" value="Ribosomal_uL1_CS"/>
</dbReference>
<dbReference type="InterPro" id="IPR016095">
    <property type="entry name" value="Ribosomal_uL1_3-a/b-sand"/>
</dbReference>
<evidence type="ECO:0000256" key="4">
    <source>
        <dbReference type="ARBA" id="ARBA00022845"/>
    </source>
</evidence>
<keyword evidence="7 9" id="KW-0687">Ribonucleoprotein</keyword>
<dbReference type="RefSeq" id="WP_087679532.1">
    <property type="nucleotide sequence ID" value="NZ_FUWV01000021.1"/>
</dbReference>
<dbReference type="InterPro" id="IPR028364">
    <property type="entry name" value="Ribosomal_uL1/biogenesis"/>
</dbReference>
<keyword evidence="2 9" id="KW-0678">Repressor</keyword>
<dbReference type="GO" id="GO:0003735">
    <property type="term" value="F:structural constituent of ribosome"/>
    <property type="evidence" value="ECO:0007669"/>
    <property type="project" value="InterPro"/>
</dbReference>
<dbReference type="Proteomes" id="UP000196365">
    <property type="component" value="Unassembled WGS sequence"/>
</dbReference>
<keyword evidence="4 9" id="KW-0810">Translation regulation</keyword>
<dbReference type="Gene3D" id="3.30.190.20">
    <property type="match status" value="1"/>
</dbReference>
<keyword evidence="3 9" id="KW-0699">rRNA-binding</keyword>
<evidence type="ECO:0000256" key="3">
    <source>
        <dbReference type="ARBA" id="ARBA00022730"/>
    </source>
</evidence>
<dbReference type="InterPro" id="IPR023674">
    <property type="entry name" value="Ribosomal_uL1-like"/>
</dbReference>
<dbReference type="Gene3D" id="3.40.50.790">
    <property type="match status" value="1"/>
</dbReference>
<dbReference type="CDD" id="cd00403">
    <property type="entry name" value="Ribosomal_L1"/>
    <property type="match status" value="1"/>
</dbReference>
<evidence type="ECO:0000313" key="12">
    <source>
        <dbReference type="Proteomes" id="UP000196365"/>
    </source>
</evidence>
<organism evidence="11 12">
    <name type="scientific">Garciella nitratireducens DSM 15102</name>
    <dbReference type="NCBI Taxonomy" id="1121911"/>
    <lineage>
        <taxon>Bacteria</taxon>
        <taxon>Bacillati</taxon>
        <taxon>Bacillota</taxon>
        <taxon>Clostridia</taxon>
        <taxon>Eubacteriales</taxon>
        <taxon>Eubacteriaceae</taxon>
        <taxon>Garciella</taxon>
    </lineage>
</organism>
<evidence type="ECO:0000256" key="1">
    <source>
        <dbReference type="ARBA" id="ARBA00010531"/>
    </source>
</evidence>
<dbReference type="PANTHER" id="PTHR36427:SF3">
    <property type="entry name" value="LARGE RIBOSOMAL SUBUNIT PROTEIN UL1M"/>
    <property type="match status" value="1"/>
</dbReference>
<keyword evidence="6 9" id="KW-0689">Ribosomal protein</keyword>
<comment type="subunit">
    <text evidence="9">Part of the 50S ribosomal subunit.</text>
</comment>
<dbReference type="AlphaFoldDB" id="A0A1T4PU97"/>
<name>A0A1T4PU97_9FIRM</name>
<dbReference type="GO" id="GO:0015934">
    <property type="term" value="C:large ribosomal subunit"/>
    <property type="evidence" value="ECO:0007669"/>
    <property type="project" value="InterPro"/>
</dbReference>
<protein>
    <recommendedName>
        <fullName evidence="8 9">Large ribosomal subunit protein uL1</fullName>
    </recommendedName>
</protein>
<dbReference type="Pfam" id="PF00687">
    <property type="entry name" value="Ribosomal_L1"/>
    <property type="match status" value="1"/>
</dbReference>
<comment type="function">
    <text evidence="9">Protein L1 is also a translational repressor protein, it controls the translation of the L11 operon by binding to its mRNA.</text>
</comment>
<evidence type="ECO:0000256" key="5">
    <source>
        <dbReference type="ARBA" id="ARBA00022884"/>
    </source>
</evidence>
<comment type="similarity">
    <text evidence="1 9 10">Belongs to the universal ribosomal protein uL1 family.</text>
</comment>
<dbReference type="OrthoDB" id="9803740at2"/>
<dbReference type="InterPro" id="IPR002143">
    <property type="entry name" value="Ribosomal_uL1"/>
</dbReference>
<evidence type="ECO:0000256" key="7">
    <source>
        <dbReference type="ARBA" id="ARBA00023274"/>
    </source>
</evidence>
<gene>
    <name evidence="9" type="primary">rplA</name>
    <name evidence="11" type="ORF">SAMN02745973_02210</name>
</gene>